<protein>
    <recommendedName>
        <fullName evidence="1">LRV FeS4 cluster domain-containing protein</fullName>
    </recommendedName>
</protein>
<keyword evidence="3" id="KW-1185">Reference proteome</keyword>
<feature type="domain" description="LRV FeS4 cluster" evidence="1">
    <location>
        <begin position="24"/>
        <end position="65"/>
    </location>
</feature>
<dbReference type="InterPro" id="IPR011989">
    <property type="entry name" value="ARM-like"/>
</dbReference>
<evidence type="ECO:0000313" key="3">
    <source>
        <dbReference type="Proteomes" id="UP000009374"/>
    </source>
</evidence>
<dbReference type="InterPro" id="IPR008665">
    <property type="entry name" value="LRV_FeS"/>
</dbReference>
<sequence length="260" mass="29624">MRVFCGARPTPECHESLPQCDEPCAGCEILPLKAETACSPVSSCVRTTYARHIDRFFRKNPGLATRFWNDGYFETRAIVTRYLPQELLERMVRDPDETVRMNVALFLSPSRLVRMMNDTDREVRIRVAARIPVALLPMMASDSDYYVRHQVALRIAPSALLFMKSDPDPEVRRVVARRISSPHHLFFKSDPDALVRIEVLARGGPDLWDKALADPDVRVRFWLAEHASGEALRHIAQDSDPFLRQIALRRLGEESGRAVS</sequence>
<reference evidence="2 3" key="1">
    <citation type="journal article" date="2009" name="Appl. Environ. Microbiol.">
        <title>Community genomic and proteomic analyses of chemoautotrophic iron-oxidizing "Leptospirillum rubarum" (Group II) and "Leptospirillum ferrodiazotrophum" (Group III) bacteria in acid mine drainage biofilms.</title>
        <authorList>
            <person name="Goltsman D.S."/>
            <person name="Denef V.J."/>
            <person name="Singer S.W."/>
            <person name="VerBerkmoes N.C."/>
            <person name="Lefsrud M."/>
            <person name="Mueller R.S."/>
            <person name="Dick G.J."/>
            <person name="Sun C.L."/>
            <person name="Wheeler K.E."/>
            <person name="Zemla A."/>
            <person name="Baker B.J."/>
            <person name="Hauser L."/>
            <person name="Land M."/>
            <person name="Shah M.B."/>
            <person name="Thelen M.P."/>
            <person name="Hettich R.L."/>
            <person name="Banfield J.F."/>
        </authorList>
    </citation>
    <scope>NUCLEOTIDE SEQUENCE [LARGE SCALE GENOMIC DNA]</scope>
</reference>
<organism evidence="2 3">
    <name type="scientific">Leptospirillum ferrodiazotrophum</name>
    <dbReference type="NCBI Taxonomy" id="412449"/>
    <lineage>
        <taxon>Bacteria</taxon>
        <taxon>Pseudomonadati</taxon>
        <taxon>Nitrospirota</taxon>
        <taxon>Nitrospiria</taxon>
        <taxon>Nitrospirales</taxon>
        <taxon>Nitrospiraceae</taxon>
        <taxon>Leptospirillum</taxon>
    </lineage>
</organism>
<accession>C6HVC2</accession>
<name>C6HVC2_9BACT</name>
<dbReference type="AlphaFoldDB" id="C6HVC2"/>
<proteinExistence type="predicted"/>
<dbReference type="InterPro" id="IPR016024">
    <property type="entry name" value="ARM-type_fold"/>
</dbReference>
<evidence type="ECO:0000313" key="2">
    <source>
        <dbReference type="EMBL" id="EES53496.1"/>
    </source>
</evidence>
<dbReference type="Pfam" id="PF05484">
    <property type="entry name" value="LRV_FeS"/>
    <property type="match status" value="1"/>
</dbReference>
<dbReference type="Proteomes" id="UP000009374">
    <property type="component" value="Unassembled WGS sequence"/>
</dbReference>
<dbReference type="Gene3D" id="1.25.10.10">
    <property type="entry name" value="Leucine-rich Repeat Variant"/>
    <property type="match status" value="1"/>
</dbReference>
<dbReference type="SUPFAM" id="SSF48371">
    <property type="entry name" value="ARM repeat"/>
    <property type="match status" value="1"/>
</dbReference>
<evidence type="ECO:0000259" key="1">
    <source>
        <dbReference type="Pfam" id="PF05484"/>
    </source>
</evidence>
<dbReference type="EMBL" id="GG693862">
    <property type="protein sequence ID" value="EES53496.1"/>
    <property type="molecule type" value="Genomic_DNA"/>
</dbReference>
<gene>
    <name evidence="2" type="ORF">UBAL3_78920089</name>
</gene>